<reference evidence="7 8" key="1">
    <citation type="submission" date="2020-02" db="EMBL/GenBank/DDBJ databases">
        <authorList>
            <person name="Kim M.K."/>
        </authorList>
    </citation>
    <scope>NUCLEOTIDE SEQUENCE [LARGE SCALE GENOMIC DNA]</scope>
    <source>
        <strain evidence="7 8">BT327</strain>
    </source>
</reference>
<dbReference type="AlphaFoldDB" id="A0A6B3LRM6"/>
<dbReference type="Proteomes" id="UP000474777">
    <property type="component" value="Unassembled WGS sequence"/>
</dbReference>
<dbReference type="Pfam" id="PF08447">
    <property type="entry name" value="PAS_3"/>
    <property type="match status" value="2"/>
</dbReference>
<dbReference type="InterPro" id="IPR013655">
    <property type="entry name" value="PAS_fold_3"/>
</dbReference>
<evidence type="ECO:0000259" key="6">
    <source>
        <dbReference type="PROSITE" id="PS50113"/>
    </source>
</evidence>
<dbReference type="PANTHER" id="PTHR43304">
    <property type="entry name" value="PHYTOCHROME-LIKE PROTEIN CPH1"/>
    <property type="match status" value="1"/>
</dbReference>
<dbReference type="Gene3D" id="3.30.450.20">
    <property type="entry name" value="PAS domain"/>
    <property type="match status" value="3"/>
</dbReference>
<dbReference type="PANTHER" id="PTHR43304:SF1">
    <property type="entry name" value="PAC DOMAIN-CONTAINING PROTEIN"/>
    <property type="match status" value="1"/>
</dbReference>
<dbReference type="Pfam" id="PF08448">
    <property type="entry name" value="PAS_4"/>
    <property type="match status" value="1"/>
</dbReference>
<comment type="catalytic activity">
    <reaction evidence="1">
        <text>ATP + protein L-histidine = ADP + protein N-phospho-L-histidine.</text>
        <dbReference type="EC" id="2.7.13.3"/>
    </reaction>
</comment>
<name>A0A6B3LRM6_9BACT</name>
<dbReference type="InterPro" id="IPR052162">
    <property type="entry name" value="Sensor_kinase/Photoreceptor"/>
</dbReference>
<evidence type="ECO:0000256" key="1">
    <source>
        <dbReference type="ARBA" id="ARBA00000085"/>
    </source>
</evidence>
<evidence type="ECO:0000256" key="3">
    <source>
        <dbReference type="ARBA" id="ARBA00022553"/>
    </source>
</evidence>
<dbReference type="PROSITE" id="PS50113">
    <property type="entry name" value="PAC"/>
    <property type="match status" value="2"/>
</dbReference>
<keyword evidence="3" id="KW-0597">Phosphoprotein</keyword>
<proteinExistence type="predicted"/>
<evidence type="ECO:0000313" key="7">
    <source>
        <dbReference type="EMBL" id="NEM96638.1"/>
    </source>
</evidence>
<dbReference type="InterPro" id="IPR000700">
    <property type="entry name" value="PAS-assoc_C"/>
</dbReference>
<feature type="domain" description="PAC" evidence="6">
    <location>
        <begin position="346"/>
        <end position="397"/>
    </location>
</feature>
<dbReference type="InterPro" id="IPR013656">
    <property type="entry name" value="PAS_4"/>
</dbReference>
<dbReference type="GO" id="GO:0004673">
    <property type="term" value="F:protein histidine kinase activity"/>
    <property type="evidence" value="ECO:0007669"/>
    <property type="project" value="UniProtKB-EC"/>
</dbReference>
<dbReference type="SMART" id="SM00091">
    <property type="entry name" value="PAS"/>
    <property type="match status" value="3"/>
</dbReference>
<dbReference type="SUPFAM" id="SSF55785">
    <property type="entry name" value="PYP-like sensor domain (PAS domain)"/>
    <property type="match status" value="3"/>
</dbReference>
<dbReference type="FunFam" id="3.30.450.20:FF:000099">
    <property type="entry name" value="Sensory box sensor histidine kinase"/>
    <property type="match status" value="1"/>
</dbReference>
<evidence type="ECO:0000256" key="5">
    <source>
        <dbReference type="ARBA" id="ARBA00022777"/>
    </source>
</evidence>
<dbReference type="EMBL" id="JAAGWD010000001">
    <property type="protein sequence ID" value="NEM96638.1"/>
    <property type="molecule type" value="Genomic_DNA"/>
</dbReference>
<organism evidence="7 8">
    <name type="scientific">Pontibacter burrus</name>
    <dbReference type="NCBI Taxonomy" id="2704466"/>
    <lineage>
        <taxon>Bacteria</taxon>
        <taxon>Pseudomonadati</taxon>
        <taxon>Bacteroidota</taxon>
        <taxon>Cytophagia</taxon>
        <taxon>Cytophagales</taxon>
        <taxon>Hymenobacteraceae</taxon>
        <taxon>Pontibacter</taxon>
    </lineage>
</organism>
<evidence type="ECO:0000256" key="2">
    <source>
        <dbReference type="ARBA" id="ARBA00012438"/>
    </source>
</evidence>
<evidence type="ECO:0000256" key="4">
    <source>
        <dbReference type="ARBA" id="ARBA00022679"/>
    </source>
</evidence>
<dbReference type="CDD" id="cd00130">
    <property type="entry name" value="PAS"/>
    <property type="match status" value="3"/>
</dbReference>
<dbReference type="RefSeq" id="WP_163912164.1">
    <property type="nucleotide sequence ID" value="NZ_JAAGWD010000001.1"/>
</dbReference>
<dbReference type="InterPro" id="IPR001610">
    <property type="entry name" value="PAC"/>
</dbReference>
<keyword evidence="4" id="KW-0808">Transferase</keyword>
<keyword evidence="5" id="KW-0418">Kinase</keyword>
<dbReference type="InterPro" id="IPR000014">
    <property type="entry name" value="PAS"/>
</dbReference>
<gene>
    <name evidence="7" type="ORF">GXP69_02930</name>
</gene>
<feature type="domain" description="PAC" evidence="6">
    <location>
        <begin position="222"/>
        <end position="274"/>
    </location>
</feature>
<dbReference type="SMART" id="SM00086">
    <property type="entry name" value="PAC"/>
    <property type="match status" value="2"/>
</dbReference>
<evidence type="ECO:0000313" key="8">
    <source>
        <dbReference type="Proteomes" id="UP000474777"/>
    </source>
</evidence>
<comment type="caution">
    <text evidence="7">The sequence shown here is derived from an EMBL/GenBank/DDBJ whole genome shotgun (WGS) entry which is preliminary data.</text>
</comment>
<dbReference type="EC" id="2.7.13.3" evidence="2"/>
<keyword evidence="8" id="KW-1185">Reference proteome</keyword>
<dbReference type="InterPro" id="IPR035965">
    <property type="entry name" value="PAS-like_dom_sf"/>
</dbReference>
<accession>A0A6B3LRM6</accession>
<dbReference type="NCBIfam" id="TIGR00229">
    <property type="entry name" value="sensory_box"/>
    <property type="match status" value="2"/>
</dbReference>
<protein>
    <recommendedName>
        <fullName evidence="2">histidine kinase</fullName>
        <ecNumber evidence="2">2.7.13.3</ecNumber>
    </recommendedName>
</protein>
<sequence>MSEPEFNAASPLGPIFRALPVLYMVMDPNLTIIDATDTYLKAVSGVREQLVGQNILEILKANTNKSDQEAKKQLMEALQDVLSVKTPQTLPVFRFDIETAEDRLDERFWETCLWPIVDAGENMQYVLLETRDVTHFKQQELENSLNLERLNLLAGAIDAATWDYDPAKDSLYWTGNPERVLGYGHGQMPASSDTWRSLIHQSDLPLMQQQLYQAKAEHDKIWAGEYRIRKADGTYAHILDQRYIFYDADGNVRRMIGSIIDISKNRQAELEVKESDARFKHLLEALPFMAWTATPEGQLINFNRAWHSFTGMPDGDVDKWISYIHPEDAARALTTWHESIRTGLPFENEYRVMNKLENRYQWFMERGVPLFDEAGKIKLWIGSYADVHEQKMFLEQL</sequence>